<dbReference type="RefSeq" id="WP_193670360.1">
    <property type="nucleotide sequence ID" value="NZ_JACDTV010000014.1"/>
</dbReference>
<keyword evidence="2" id="KW-1133">Transmembrane helix</keyword>
<evidence type="ECO:0000256" key="1">
    <source>
        <dbReference type="SAM" id="MobiDB-lite"/>
    </source>
</evidence>
<evidence type="ECO:0000313" key="3">
    <source>
        <dbReference type="EMBL" id="MBM7506703.1"/>
    </source>
</evidence>
<keyword evidence="4" id="KW-1185">Reference proteome</keyword>
<evidence type="ECO:0000256" key="2">
    <source>
        <dbReference type="SAM" id="Phobius"/>
    </source>
</evidence>
<dbReference type="Proteomes" id="UP000732378">
    <property type="component" value="Unassembled WGS sequence"/>
</dbReference>
<feature type="region of interest" description="Disordered" evidence="1">
    <location>
        <begin position="1"/>
        <end position="42"/>
    </location>
</feature>
<keyword evidence="2" id="KW-0812">Transmembrane</keyword>
<sequence>MTNHQPPENQPNPEPHQPHEAWQGGTPEYLESGGGRRPARGGRRRRPLLLAGLGVLGLGVAGGVAFGAWWYLADGGSAAEALPADSLGYVGLTLDPSGQQKLQALETLRKFPALAEELDLEGDASDVDLKERLVDLVLEDAPCTGLSHGEDVEPWLGDRLGVAAVDLGGDAPAAVVAVEVTDAEAADEGLAEIDACGDDSGEASFAWSVEGDWLLATEDAESLGRVQDLVAEGTLADDEDFQRWTSAAGGEGLVTLYAAPAAGPYLAGLVERDPALAEDLGLSVPGQDELPEQVEEALGDFAGAGAQLRFADGALELEGAGSIGESGYLRALSGDVSELVGSLPADTGLAYAMGVQEGWFDELLTYLADTSQGLVEADELADELVRLTGLTGSDLEAAVGGGVALAIGGGVDPAEMLGPDPTSFPLALKVDGEVDDVEKVVEALSDQLGPDAGLVGLAEGDAGVAVGLDGPWLDEVADGGELGRSERFRTVLPDADRAEGISYLDLDAVRAVVAEALEQLGGPDEATEVLDDLAPLAAFGAASWLEDDVLRLRVRLTTD</sequence>
<feature type="transmembrane region" description="Helical" evidence="2">
    <location>
        <begin position="48"/>
        <end position="72"/>
    </location>
</feature>
<accession>A0ABS2M6A8</accession>
<protein>
    <recommendedName>
        <fullName evidence="5">DUF3352 domain-containing protein</fullName>
    </recommendedName>
</protein>
<organism evidence="3 4">
    <name type="scientific">Nocardioides salarius</name>
    <dbReference type="NCBI Taxonomy" id="374513"/>
    <lineage>
        <taxon>Bacteria</taxon>
        <taxon>Bacillati</taxon>
        <taxon>Actinomycetota</taxon>
        <taxon>Actinomycetes</taxon>
        <taxon>Propionibacteriales</taxon>
        <taxon>Nocardioidaceae</taxon>
        <taxon>Nocardioides</taxon>
    </lineage>
</organism>
<evidence type="ECO:0008006" key="5">
    <source>
        <dbReference type="Google" id="ProtNLM"/>
    </source>
</evidence>
<gene>
    <name evidence="3" type="ORF">JOE61_000517</name>
</gene>
<dbReference type="EMBL" id="JAFBBZ010000001">
    <property type="protein sequence ID" value="MBM7506703.1"/>
    <property type="molecule type" value="Genomic_DNA"/>
</dbReference>
<proteinExistence type="predicted"/>
<name>A0ABS2M6A8_9ACTN</name>
<keyword evidence="2" id="KW-0472">Membrane</keyword>
<reference evidence="3 4" key="1">
    <citation type="submission" date="2021-01" db="EMBL/GenBank/DDBJ databases">
        <title>Sequencing the genomes of 1000 actinobacteria strains.</title>
        <authorList>
            <person name="Klenk H.-P."/>
        </authorList>
    </citation>
    <scope>NUCLEOTIDE SEQUENCE [LARGE SCALE GENOMIC DNA]</scope>
    <source>
        <strain evidence="3 4">DSM 18239</strain>
    </source>
</reference>
<comment type="caution">
    <text evidence="3">The sequence shown here is derived from an EMBL/GenBank/DDBJ whole genome shotgun (WGS) entry which is preliminary data.</text>
</comment>
<evidence type="ECO:0000313" key="4">
    <source>
        <dbReference type="Proteomes" id="UP000732378"/>
    </source>
</evidence>